<dbReference type="SUPFAM" id="SSF52113">
    <property type="entry name" value="BRCT domain"/>
    <property type="match status" value="4"/>
</dbReference>
<dbReference type="PANTHER" id="PTHR13561">
    <property type="entry name" value="DNA REPLICATION REGULATOR DPB11-RELATED"/>
    <property type="match status" value="1"/>
</dbReference>
<dbReference type="Pfam" id="PF12738">
    <property type="entry name" value="PTCB-BRCT"/>
    <property type="match status" value="1"/>
</dbReference>
<feature type="compositionally biased region" description="Low complexity" evidence="2">
    <location>
        <begin position="24"/>
        <end position="33"/>
    </location>
</feature>
<feature type="compositionally biased region" description="Basic residues" evidence="2">
    <location>
        <begin position="1"/>
        <end position="11"/>
    </location>
</feature>
<feature type="domain" description="BRCT" evidence="3">
    <location>
        <begin position="606"/>
        <end position="687"/>
    </location>
</feature>
<dbReference type="GO" id="GO:0007095">
    <property type="term" value="P:mitotic G2 DNA damage checkpoint signaling"/>
    <property type="evidence" value="ECO:0007669"/>
    <property type="project" value="TreeGrafter"/>
</dbReference>
<dbReference type="AlphaFoldDB" id="A0A177TAE9"/>
<feature type="compositionally biased region" description="Basic residues" evidence="2">
    <location>
        <begin position="1084"/>
        <end position="1094"/>
    </location>
</feature>
<feature type="region of interest" description="Disordered" evidence="2">
    <location>
        <begin position="1"/>
        <end position="98"/>
    </location>
</feature>
<name>A0A177TAE9_9BASI</name>
<feature type="region of interest" description="Disordered" evidence="2">
    <location>
        <begin position="841"/>
        <end position="895"/>
    </location>
</feature>
<feature type="compositionally biased region" description="Polar residues" evidence="2">
    <location>
        <begin position="954"/>
        <end position="964"/>
    </location>
</feature>
<evidence type="ECO:0000313" key="4">
    <source>
        <dbReference type="EMBL" id="KAE8256292.1"/>
    </source>
</evidence>
<feature type="region of interest" description="Disordered" evidence="2">
    <location>
        <begin position="377"/>
        <end position="459"/>
    </location>
</feature>
<evidence type="ECO:0000313" key="5">
    <source>
        <dbReference type="Proteomes" id="UP000077521"/>
    </source>
</evidence>
<comment type="caution">
    <text evidence="4">The sequence shown here is derived from an EMBL/GenBank/DDBJ whole genome shotgun (WGS) entry which is preliminary data.</text>
</comment>
<evidence type="ECO:0000259" key="3">
    <source>
        <dbReference type="PROSITE" id="PS50172"/>
    </source>
</evidence>
<feature type="compositionally biased region" description="Basic and acidic residues" evidence="2">
    <location>
        <begin position="1030"/>
        <end position="1044"/>
    </location>
</feature>
<dbReference type="PROSITE" id="PS50172">
    <property type="entry name" value="BRCT"/>
    <property type="match status" value="3"/>
</dbReference>
<evidence type="ECO:0000256" key="2">
    <source>
        <dbReference type="SAM" id="MobiDB-lite"/>
    </source>
</evidence>
<reference evidence="4" key="1">
    <citation type="submission" date="2016-04" db="EMBL/GenBank/DDBJ databases">
        <authorList>
            <person name="Nguyen H.D."/>
            <person name="Samba Siva P."/>
            <person name="Cullis J."/>
            <person name="Levesque C.A."/>
            <person name="Hambleton S."/>
        </authorList>
    </citation>
    <scope>NUCLEOTIDE SEQUENCE</scope>
    <source>
        <strain evidence="4">DAOMC 236416</strain>
    </source>
</reference>
<feature type="compositionally biased region" description="Low complexity" evidence="2">
    <location>
        <begin position="422"/>
        <end position="431"/>
    </location>
</feature>
<dbReference type="CDD" id="cd00027">
    <property type="entry name" value="BRCT"/>
    <property type="match status" value="1"/>
</dbReference>
<feature type="region of interest" description="Disordered" evidence="2">
    <location>
        <begin position="935"/>
        <end position="985"/>
    </location>
</feature>
<organism evidence="4 5">
    <name type="scientific">Tilletia indica</name>
    <dbReference type="NCBI Taxonomy" id="43049"/>
    <lineage>
        <taxon>Eukaryota</taxon>
        <taxon>Fungi</taxon>
        <taxon>Dikarya</taxon>
        <taxon>Basidiomycota</taxon>
        <taxon>Ustilaginomycotina</taxon>
        <taxon>Exobasidiomycetes</taxon>
        <taxon>Tilletiales</taxon>
        <taxon>Tilletiaceae</taxon>
        <taxon>Tilletia</taxon>
    </lineage>
</organism>
<dbReference type="PANTHER" id="PTHR13561:SF20">
    <property type="entry name" value="DNA TOPOISOMERASE 2-BINDING PROTEIN 1"/>
    <property type="match status" value="1"/>
</dbReference>
<dbReference type="EMBL" id="LWDF02000137">
    <property type="protein sequence ID" value="KAE8256292.1"/>
    <property type="molecule type" value="Genomic_DNA"/>
</dbReference>
<feature type="region of interest" description="Disordered" evidence="2">
    <location>
        <begin position="1030"/>
        <end position="1094"/>
    </location>
</feature>
<keyword evidence="5" id="KW-1185">Reference proteome</keyword>
<feature type="domain" description="BRCT" evidence="3">
    <location>
        <begin position="105"/>
        <end position="179"/>
    </location>
</feature>
<feature type="region of interest" description="Disordered" evidence="2">
    <location>
        <begin position="694"/>
        <end position="730"/>
    </location>
</feature>
<keyword evidence="1" id="KW-0677">Repeat</keyword>
<protein>
    <recommendedName>
        <fullName evidence="3">BRCT domain-containing protein</fullName>
    </recommendedName>
</protein>
<feature type="compositionally biased region" description="Polar residues" evidence="2">
    <location>
        <begin position="868"/>
        <end position="890"/>
    </location>
</feature>
<accession>A0A177TAE9</accession>
<feature type="compositionally biased region" description="Basic and acidic residues" evidence="2">
    <location>
        <begin position="34"/>
        <end position="87"/>
    </location>
</feature>
<gene>
    <name evidence="4" type="ORF">A4X13_0g2745</name>
</gene>
<dbReference type="InterPro" id="IPR036420">
    <property type="entry name" value="BRCT_dom_sf"/>
</dbReference>
<dbReference type="InterPro" id="IPR001357">
    <property type="entry name" value="BRCT_dom"/>
</dbReference>
<feature type="domain" description="BRCT" evidence="3">
    <location>
        <begin position="199"/>
        <end position="310"/>
    </location>
</feature>
<dbReference type="GO" id="GO:0033314">
    <property type="term" value="P:mitotic DNA replication checkpoint signaling"/>
    <property type="evidence" value="ECO:0007669"/>
    <property type="project" value="TreeGrafter"/>
</dbReference>
<dbReference type="Pfam" id="PF00533">
    <property type="entry name" value="BRCT"/>
    <property type="match status" value="1"/>
</dbReference>
<dbReference type="SMART" id="SM00292">
    <property type="entry name" value="BRCT"/>
    <property type="match status" value="3"/>
</dbReference>
<evidence type="ECO:0000256" key="1">
    <source>
        <dbReference type="ARBA" id="ARBA00022737"/>
    </source>
</evidence>
<dbReference type="Gene3D" id="3.40.50.10190">
    <property type="entry name" value="BRCT domain"/>
    <property type="match status" value="5"/>
</dbReference>
<dbReference type="Proteomes" id="UP000077521">
    <property type="component" value="Unassembled WGS sequence"/>
</dbReference>
<proteinExistence type="predicted"/>
<feature type="compositionally biased region" description="Acidic residues" evidence="2">
    <location>
        <begin position="88"/>
        <end position="98"/>
    </location>
</feature>
<feature type="compositionally biased region" description="Polar residues" evidence="2">
    <location>
        <begin position="697"/>
        <end position="723"/>
    </location>
</feature>
<dbReference type="GO" id="GO:0006270">
    <property type="term" value="P:DNA replication initiation"/>
    <property type="evidence" value="ECO:0007669"/>
    <property type="project" value="TreeGrafter"/>
</dbReference>
<sequence>MNRSSRTHKSTKIPNVKLRPAPAPGSSSRSSSAIERDATRRQTEREDNEHYRKIRRAAADAERRGGRGADDVVKDSLEPESFRSAGEEDHEDGDDEDAEAEFALPEALPLAGIIVCFSSFADGDDRLKLTQTATRLGARVELDLREDVHYLICEKVGSPKYHEALERGKFIVQPGWLEEVHRRYQDDLPFEWSKLHSLYRVKPLQGCHIVFTGIKKDKTLKMDKATSMGARVSVEITGDNGVTHVISCTDSETESKLIQTLAGFRESYDKGTLRQERLIRIVETVKPVWSEWLDDCERAGGALREDRYSLWRDKPDINQRTQIVQKIREHHHSGGTSHPVSVLHQRMNFLSSQRNGSQSAATSLGLRRAPGLTSLLQQTRVGSLGDSRRTVSEGSRMGNAGDSVILSQSRKDRFSEPAPADQLGGQSSQQLGKRKASESDIAAQAEAHPNKVPRAASVDRRQNPFAKVVADVPAARSSRSPFAMLADTVPAQRPRAIPQELASTSTNGIFRKCRFRIKLTEESQIRSTKVYLEEQGAMVLSASDIATKADYTVVPIFYPYGADTLEGHLVTKLFIERCVWEERVVPLSSSFGLQPSPYATPITGGTDLVVYLTGFRKDEIDQKQAETVIREAGGRTAPTLVRKECTHLLCSEQVASGVKQSDKVDVARSSGIHIVGMDFIQRLMDRGLIDPPCPRSRSMSAQGRSTSFGMSDSSVLGPTQNESGPRVEIGRVNAGSPMQRQAGSESPSKPEFPLKGVYLTWDATLCPTGSFLSQARALGAITVSLGDGMTTHLLHKGALTQGCAAGVVSAKVRVVHPEWLRACLASKSHALEDLYPPDLGRSAPLVESTPREASAARTAPKSDVSKQHPLSGNESSSPSPLVIKDSSSGMTEDGSDADNQAFVFALPDTCGETARVMAALNTDMDLGLGGHAMAPVAGPASRRKLRPQRALGRTGSNGSATETKTPAAEDAAGTGGKAGDAAEGADADRSYDAAWPGAISQVNILAETPPVAVRVSYEDNGKKERARLLAAMERDRQRKQREEPDYNYDEEGGSRSSSKGHRATTDESRGKGGGSSSSSSKNRIQARKQPGSRH</sequence>
<reference evidence="4" key="2">
    <citation type="journal article" date="2019" name="IMA Fungus">
        <title>Genome sequencing and comparison of five Tilletia species to identify candidate genes for the detection of regulated species infecting wheat.</title>
        <authorList>
            <person name="Nguyen H.D.T."/>
            <person name="Sultana T."/>
            <person name="Kesanakurti P."/>
            <person name="Hambleton S."/>
        </authorList>
    </citation>
    <scope>NUCLEOTIDE SEQUENCE</scope>
    <source>
        <strain evidence="4">DAOMC 236416</strain>
    </source>
</reference>